<evidence type="ECO:0000313" key="3">
    <source>
        <dbReference type="EMBL" id="GGG25384.1"/>
    </source>
</evidence>
<gene>
    <name evidence="3" type="ORF">GCM10011323_31420</name>
</gene>
<feature type="domain" description="Glycosyl transferase family 1" evidence="1">
    <location>
        <begin position="201"/>
        <end position="355"/>
    </location>
</feature>
<dbReference type="Pfam" id="PF13439">
    <property type="entry name" value="Glyco_transf_4"/>
    <property type="match status" value="1"/>
</dbReference>
<sequence length="378" mass="43053">MKVLFVQKEGGIFGAENYQLKIIPSLLKKGITIEFLRLYTKYQGGKGGAFIEKLNSLGVKTYEINIGKYPSFPKLKAIKNIIEEGQYDLVHTHLIHADFYLSLTKVFFSLPCKWVSTKHGYDNEFTSQYGFDPSKQKLTPYFLISRFAEKRNDKSYTISHGLRNFFTETGLAKANKMELIHYGFDFPEVTEAWIDNKFRMFKKQVVIAGRLIKFKGHSKLIEAISESVKKDSEIGLVIVGSGILEEELKQQVKMLQIESNVHFTGYSTEVIKYMYNSDLVAVPSISEGFGVVFLEAFNCKKPVVAFDVPSGNELMIHKKTGYLVPAYDIQALGNQIVEIFSDQSEANKVGANAYRQLIDYYNLDRMVDETINFYQGVI</sequence>
<comment type="caution">
    <text evidence="3">The sequence shown here is derived from an EMBL/GenBank/DDBJ whole genome shotgun (WGS) entry which is preliminary data.</text>
</comment>
<dbReference type="PANTHER" id="PTHR12526">
    <property type="entry name" value="GLYCOSYLTRANSFERASE"/>
    <property type="match status" value="1"/>
</dbReference>
<keyword evidence="4" id="KW-1185">Reference proteome</keyword>
<protein>
    <submittedName>
        <fullName evidence="3">Glycosyl transferase</fullName>
    </submittedName>
</protein>
<dbReference type="SUPFAM" id="SSF53756">
    <property type="entry name" value="UDP-Glycosyltransferase/glycogen phosphorylase"/>
    <property type="match status" value="1"/>
</dbReference>
<dbReference type="PANTHER" id="PTHR12526:SF630">
    <property type="entry name" value="GLYCOSYLTRANSFERASE"/>
    <property type="match status" value="1"/>
</dbReference>
<dbReference type="CDD" id="cd03801">
    <property type="entry name" value="GT4_PimA-like"/>
    <property type="match status" value="1"/>
</dbReference>
<name>A0ABQ1WCS4_9BACT</name>
<dbReference type="InterPro" id="IPR028098">
    <property type="entry name" value="Glyco_trans_4-like_N"/>
</dbReference>
<dbReference type="RefSeq" id="WP_188502486.1">
    <property type="nucleotide sequence ID" value="NZ_BMFP01000006.1"/>
</dbReference>
<organism evidence="3 4">
    <name type="scientific">Pontibacter amylolyticus</name>
    <dbReference type="NCBI Taxonomy" id="1424080"/>
    <lineage>
        <taxon>Bacteria</taxon>
        <taxon>Pseudomonadati</taxon>
        <taxon>Bacteroidota</taxon>
        <taxon>Cytophagia</taxon>
        <taxon>Cytophagales</taxon>
        <taxon>Hymenobacteraceae</taxon>
        <taxon>Pontibacter</taxon>
    </lineage>
</organism>
<evidence type="ECO:0000259" key="2">
    <source>
        <dbReference type="Pfam" id="PF13439"/>
    </source>
</evidence>
<evidence type="ECO:0000259" key="1">
    <source>
        <dbReference type="Pfam" id="PF00534"/>
    </source>
</evidence>
<dbReference type="EMBL" id="BMFP01000006">
    <property type="protein sequence ID" value="GGG25384.1"/>
    <property type="molecule type" value="Genomic_DNA"/>
</dbReference>
<dbReference type="Pfam" id="PF00534">
    <property type="entry name" value="Glycos_transf_1"/>
    <property type="match status" value="1"/>
</dbReference>
<dbReference type="GO" id="GO:0016740">
    <property type="term" value="F:transferase activity"/>
    <property type="evidence" value="ECO:0007669"/>
    <property type="project" value="UniProtKB-KW"/>
</dbReference>
<reference evidence="4" key="1">
    <citation type="journal article" date="2019" name="Int. J. Syst. Evol. Microbiol.">
        <title>The Global Catalogue of Microorganisms (GCM) 10K type strain sequencing project: providing services to taxonomists for standard genome sequencing and annotation.</title>
        <authorList>
            <consortium name="The Broad Institute Genomics Platform"/>
            <consortium name="The Broad Institute Genome Sequencing Center for Infectious Disease"/>
            <person name="Wu L."/>
            <person name="Ma J."/>
        </authorList>
    </citation>
    <scope>NUCLEOTIDE SEQUENCE [LARGE SCALE GENOMIC DNA]</scope>
    <source>
        <strain evidence="4">CGMCC 1.12749</strain>
    </source>
</reference>
<dbReference type="InterPro" id="IPR001296">
    <property type="entry name" value="Glyco_trans_1"/>
</dbReference>
<dbReference type="Gene3D" id="3.40.50.2000">
    <property type="entry name" value="Glycogen Phosphorylase B"/>
    <property type="match status" value="2"/>
</dbReference>
<evidence type="ECO:0000313" key="4">
    <source>
        <dbReference type="Proteomes" id="UP000634043"/>
    </source>
</evidence>
<keyword evidence="3" id="KW-0808">Transferase</keyword>
<accession>A0ABQ1WCS4</accession>
<proteinExistence type="predicted"/>
<feature type="domain" description="Glycosyltransferase subfamily 4-like N-terminal" evidence="2">
    <location>
        <begin position="14"/>
        <end position="185"/>
    </location>
</feature>
<dbReference type="Proteomes" id="UP000634043">
    <property type="component" value="Unassembled WGS sequence"/>
</dbReference>